<sequence>MNSSYIKIMTAIIIVISMFSISACGAKSGNKAPVVESHADWHSFKSIEELALYSDLIVVGVVEQVKNPVKRNMSLSENQPPLYEIATLSDVKVTEVLKGNVKGGDLIEIKQEGGLYEGTQYVTDGVEFVKEKGEYILFLRAFDKYKANVPYAIINPKQGLIQLNAPKVDSNSNKNAADQNKNSQQDLFNDKPTKEVKLDSIKKAVTETNKQPLLKVNPEVEKGLLNQ</sequence>
<accession>A0ACC7P3G3</accession>
<protein>
    <submittedName>
        <fullName evidence="1">Uncharacterized protein</fullName>
    </submittedName>
</protein>
<reference evidence="1" key="1">
    <citation type="submission" date="2024-12" db="EMBL/GenBank/DDBJ databases">
        <authorList>
            <person name="Wu N."/>
        </authorList>
    </citation>
    <scope>NUCLEOTIDE SEQUENCE</scope>
    <source>
        <strain evidence="1">P15</strain>
    </source>
</reference>
<proteinExistence type="predicted"/>
<name>A0ACC7P3G3_9BACL</name>
<evidence type="ECO:0000313" key="2">
    <source>
        <dbReference type="Proteomes" id="UP001631969"/>
    </source>
</evidence>
<gene>
    <name evidence="1" type="ORF">ACI1P1_16270</name>
</gene>
<dbReference type="Proteomes" id="UP001631969">
    <property type="component" value="Unassembled WGS sequence"/>
</dbReference>
<evidence type="ECO:0000313" key="1">
    <source>
        <dbReference type="EMBL" id="MFM9329852.1"/>
    </source>
</evidence>
<keyword evidence="2" id="KW-1185">Reference proteome</keyword>
<comment type="caution">
    <text evidence="1">The sequence shown here is derived from an EMBL/GenBank/DDBJ whole genome shotgun (WGS) entry which is preliminary data.</text>
</comment>
<organism evidence="1 2">
    <name type="scientific">Paenibacillus mesotrionivorans</name>
    <dbReference type="NCBI Taxonomy" id="3160968"/>
    <lineage>
        <taxon>Bacteria</taxon>
        <taxon>Bacillati</taxon>
        <taxon>Bacillota</taxon>
        <taxon>Bacilli</taxon>
        <taxon>Bacillales</taxon>
        <taxon>Paenibacillaceae</taxon>
        <taxon>Paenibacillus</taxon>
    </lineage>
</organism>
<dbReference type="EMBL" id="JBJURJ010000010">
    <property type="protein sequence ID" value="MFM9329852.1"/>
    <property type="molecule type" value="Genomic_DNA"/>
</dbReference>